<dbReference type="PANTHER" id="PTHR46825:SF7">
    <property type="entry name" value="D-ALANYL-D-ALANINE CARBOXYPEPTIDASE"/>
    <property type="match status" value="1"/>
</dbReference>
<dbReference type="SUPFAM" id="SSF56601">
    <property type="entry name" value="beta-lactamase/transpeptidase-like"/>
    <property type="match status" value="1"/>
</dbReference>
<keyword evidence="4" id="KW-1185">Reference proteome</keyword>
<dbReference type="EMBL" id="LT629711">
    <property type="protein sequence ID" value="SDP68200.1"/>
    <property type="molecule type" value="Genomic_DNA"/>
</dbReference>
<dbReference type="PANTHER" id="PTHR46825">
    <property type="entry name" value="D-ALANYL-D-ALANINE-CARBOXYPEPTIDASE/ENDOPEPTIDASE AMPH"/>
    <property type="match status" value="1"/>
</dbReference>
<dbReference type="RefSeq" id="WP_091788274.1">
    <property type="nucleotide sequence ID" value="NZ_LT629711.1"/>
</dbReference>
<dbReference type="InterPro" id="IPR056008">
    <property type="entry name" value="DUF7586"/>
</dbReference>
<dbReference type="Pfam" id="PF24491">
    <property type="entry name" value="DUF7586"/>
    <property type="match status" value="1"/>
</dbReference>
<name>A0A1H0UQ08_9MICO</name>
<dbReference type="Gene3D" id="3.40.710.10">
    <property type="entry name" value="DD-peptidase/beta-lactamase superfamily"/>
    <property type="match status" value="1"/>
</dbReference>
<feature type="domain" description="DUF7586" evidence="2">
    <location>
        <begin position="360"/>
        <end position="439"/>
    </location>
</feature>
<sequence>MPDASPLDPTTVRALDRRLATEQADSRLPSVAAGLVRGGALVWSGAVGTVSGRADGEPAGTDTQYRMGSITKTFVAVEVLRLRDEGRLGLDDRIDALLPDVVGSEFGKATVAQLLSHSSGLQAETSGPWWERVQGGGWDDLLASRPALRFRPGARFHYSNVGYAVLGELVGRFREAGWDEVVHANLLQPLGMARTSTRPTGAAAPGWGVHPMADLLHVEPEHDGGAMAPAGQLWTTVEDLARWAAFLAGDTAGLLSAATLEEMCLPLVVNDTPGMAWTGAHGLGWQVWNLEGRRFAGHGGSMPGFLAGLRVDLETGDGCVVFANATSGLSPTLTPDLMRLLAEREPRPVATWHAEAQQTPALELVGDWYWGTTGYDLRLAADGHLVLGEPGKLRGTRLRPTETGWIGLDGYFDGEPLTVVRGDDGRVSHLDLASFRLSRTPYDPAADIPGDVHPDRWH</sequence>
<protein>
    <submittedName>
        <fullName evidence="3">CubicO group peptidase, beta-lactamase class C family</fullName>
    </submittedName>
</protein>
<dbReference type="AlphaFoldDB" id="A0A1H0UQ08"/>
<evidence type="ECO:0000313" key="4">
    <source>
        <dbReference type="Proteomes" id="UP000199077"/>
    </source>
</evidence>
<accession>A0A1H0UQ08</accession>
<reference evidence="4" key="1">
    <citation type="submission" date="2016-10" db="EMBL/GenBank/DDBJ databases">
        <authorList>
            <person name="Varghese N."/>
            <person name="Submissions S."/>
        </authorList>
    </citation>
    <scope>NUCLEOTIDE SEQUENCE [LARGE SCALE GENOMIC DNA]</scope>
    <source>
        <strain evidence="4">DSM 22329</strain>
    </source>
</reference>
<evidence type="ECO:0000259" key="2">
    <source>
        <dbReference type="Pfam" id="PF24491"/>
    </source>
</evidence>
<organism evidence="3 4">
    <name type="scientific">Pedococcus dokdonensis</name>
    <dbReference type="NCBI Taxonomy" id="443156"/>
    <lineage>
        <taxon>Bacteria</taxon>
        <taxon>Bacillati</taxon>
        <taxon>Actinomycetota</taxon>
        <taxon>Actinomycetes</taxon>
        <taxon>Micrococcales</taxon>
        <taxon>Intrasporangiaceae</taxon>
        <taxon>Pedococcus</taxon>
    </lineage>
</organism>
<dbReference type="STRING" id="443156.SAMN04489867_3445"/>
<gene>
    <name evidence="3" type="ORF">SAMN04489867_3445</name>
</gene>
<dbReference type="InterPro" id="IPR001466">
    <property type="entry name" value="Beta-lactam-related"/>
</dbReference>
<dbReference type="OrthoDB" id="3863176at2"/>
<evidence type="ECO:0000313" key="3">
    <source>
        <dbReference type="EMBL" id="SDP68200.1"/>
    </source>
</evidence>
<dbReference type="InterPro" id="IPR050491">
    <property type="entry name" value="AmpC-like"/>
</dbReference>
<dbReference type="Proteomes" id="UP000199077">
    <property type="component" value="Chromosome I"/>
</dbReference>
<feature type="domain" description="Beta-lactamase-related" evidence="1">
    <location>
        <begin position="16"/>
        <end position="331"/>
    </location>
</feature>
<dbReference type="InterPro" id="IPR012338">
    <property type="entry name" value="Beta-lactam/transpept-like"/>
</dbReference>
<proteinExistence type="predicted"/>
<dbReference type="Pfam" id="PF00144">
    <property type="entry name" value="Beta-lactamase"/>
    <property type="match status" value="1"/>
</dbReference>
<evidence type="ECO:0000259" key="1">
    <source>
        <dbReference type="Pfam" id="PF00144"/>
    </source>
</evidence>